<name>A0ABW4ZCR9_9BACT</name>
<evidence type="ECO:0000313" key="5">
    <source>
        <dbReference type="EMBL" id="MFD2159674.1"/>
    </source>
</evidence>
<sequence>MKALPYTALAAFIGFTHANAALTSGLVAYYNFDQAGAAGLVNHAPGASGTDASWTNAPVNGSTGFTGNATFNPGNGISDRSSLLVGNAINFVDGDGGNTIRVLLPFSSADLGQSFSISMWHYLAPGVDNLSNRYQAIEAANNYDVSWGTDSSYSSNADYVGYAETAKGTELLGILEETWNHVVLQYDLTSNSTLNVYVNGTLRDTVTDTSGTFSFTGLHLGGSRDGSVAAIGDRDWDGMMDEVALWDRSLTSDEVTSLYNAGLSGIAVTAVPEPSSAALLGLSSLGLMLRRRR</sequence>
<dbReference type="InterPro" id="IPR006558">
    <property type="entry name" value="LamG-like"/>
</dbReference>
<feature type="chain" id="PRO_5046991283" evidence="3">
    <location>
        <begin position="21"/>
        <end position="293"/>
    </location>
</feature>
<dbReference type="EMBL" id="JBHUJB010000049">
    <property type="protein sequence ID" value="MFD2159674.1"/>
    <property type="molecule type" value="Genomic_DNA"/>
</dbReference>
<evidence type="ECO:0000256" key="3">
    <source>
        <dbReference type="SAM" id="SignalP"/>
    </source>
</evidence>
<dbReference type="Pfam" id="PF13385">
    <property type="entry name" value="Laminin_G_3"/>
    <property type="match status" value="1"/>
</dbReference>
<keyword evidence="6" id="KW-1185">Reference proteome</keyword>
<dbReference type="InterPro" id="IPR013320">
    <property type="entry name" value="ConA-like_dom_sf"/>
</dbReference>
<dbReference type="Pfam" id="PF07589">
    <property type="entry name" value="PEP-CTERM"/>
    <property type="match status" value="1"/>
</dbReference>
<evidence type="ECO:0000313" key="6">
    <source>
        <dbReference type="Proteomes" id="UP001597389"/>
    </source>
</evidence>
<keyword evidence="2" id="KW-1015">Disulfide bond</keyword>
<evidence type="ECO:0000259" key="4">
    <source>
        <dbReference type="SMART" id="SM00560"/>
    </source>
</evidence>
<feature type="domain" description="LamG-like jellyroll fold" evidence="4">
    <location>
        <begin position="113"/>
        <end position="253"/>
    </location>
</feature>
<keyword evidence="1 3" id="KW-0732">Signal</keyword>
<dbReference type="SMART" id="SM00560">
    <property type="entry name" value="LamGL"/>
    <property type="match status" value="1"/>
</dbReference>
<evidence type="ECO:0000256" key="1">
    <source>
        <dbReference type="ARBA" id="ARBA00022729"/>
    </source>
</evidence>
<accession>A0ABW4ZCR9</accession>
<evidence type="ECO:0000256" key="2">
    <source>
        <dbReference type="ARBA" id="ARBA00023157"/>
    </source>
</evidence>
<dbReference type="InterPro" id="IPR013424">
    <property type="entry name" value="Ice-binding_C"/>
</dbReference>
<feature type="signal peptide" evidence="3">
    <location>
        <begin position="1"/>
        <end position="20"/>
    </location>
</feature>
<reference evidence="6" key="1">
    <citation type="journal article" date="2019" name="Int. J. Syst. Evol. Microbiol.">
        <title>The Global Catalogue of Microorganisms (GCM) 10K type strain sequencing project: providing services to taxonomists for standard genome sequencing and annotation.</title>
        <authorList>
            <consortium name="The Broad Institute Genomics Platform"/>
            <consortium name="The Broad Institute Genome Sequencing Center for Infectious Disease"/>
            <person name="Wu L."/>
            <person name="Ma J."/>
        </authorList>
    </citation>
    <scope>NUCLEOTIDE SEQUENCE [LARGE SCALE GENOMIC DNA]</scope>
    <source>
        <strain evidence="6">CCUG 57942</strain>
    </source>
</reference>
<dbReference type="NCBIfam" id="TIGR02595">
    <property type="entry name" value="PEP_CTERM"/>
    <property type="match status" value="1"/>
</dbReference>
<dbReference type="RefSeq" id="WP_377089572.1">
    <property type="nucleotide sequence ID" value="NZ_JBHSJL010000014.1"/>
</dbReference>
<dbReference type="Gene3D" id="2.60.120.200">
    <property type="match status" value="1"/>
</dbReference>
<dbReference type="Proteomes" id="UP001597389">
    <property type="component" value="Unassembled WGS sequence"/>
</dbReference>
<organism evidence="5 6">
    <name type="scientific">Rubritalea tangerina</name>
    <dbReference type="NCBI Taxonomy" id="430798"/>
    <lineage>
        <taxon>Bacteria</taxon>
        <taxon>Pseudomonadati</taxon>
        <taxon>Verrucomicrobiota</taxon>
        <taxon>Verrucomicrobiia</taxon>
        <taxon>Verrucomicrobiales</taxon>
        <taxon>Rubritaleaceae</taxon>
        <taxon>Rubritalea</taxon>
    </lineage>
</organism>
<gene>
    <name evidence="5" type="ORF">ACFSW8_12260</name>
</gene>
<dbReference type="SUPFAM" id="SSF49899">
    <property type="entry name" value="Concanavalin A-like lectins/glucanases"/>
    <property type="match status" value="1"/>
</dbReference>
<protein>
    <submittedName>
        <fullName evidence="5">LamG domain-containing protein</fullName>
    </submittedName>
</protein>
<comment type="caution">
    <text evidence="5">The sequence shown here is derived from an EMBL/GenBank/DDBJ whole genome shotgun (WGS) entry which is preliminary data.</text>
</comment>
<proteinExistence type="predicted"/>